<sequence>MPEKQIPYKNNSELPDSVKDNLPGHGQDIYREAYNSAWEEYKDPSERKGDSSREETAHRVAWSAVKKKYEKNSEGNWVEKD</sequence>
<evidence type="ECO:0000256" key="1">
    <source>
        <dbReference type="SAM" id="MobiDB-lite"/>
    </source>
</evidence>
<dbReference type="Gene3D" id="1.10.1740.70">
    <property type="entry name" value="ChaB"/>
    <property type="match status" value="1"/>
</dbReference>
<proteinExistence type="predicted"/>
<feature type="region of interest" description="Disordered" evidence="1">
    <location>
        <begin position="1"/>
        <end position="26"/>
    </location>
</feature>
<name>A0A0E3PV82_METMZ</name>
<accession>A0A0E3PV82</accession>
<dbReference type="InterPro" id="IPR009317">
    <property type="entry name" value="ChaB"/>
</dbReference>
<dbReference type="Proteomes" id="UP000033058">
    <property type="component" value="Chromosome"/>
</dbReference>
<organism evidence="2 3">
    <name type="scientific">Methanosarcina mazei WWM610</name>
    <dbReference type="NCBI Taxonomy" id="1434117"/>
    <lineage>
        <taxon>Archaea</taxon>
        <taxon>Methanobacteriati</taxon>
        <taxon>Methanobacteriota</taxon>
        <taxon>Stenosarchaea group</taxon>
        <taxon>Methanomicrobia</taxon>
        <taxon>Methanosarcinales</taxon>
        <taxon>Methanosarcinaceae</taxon>
        <taxon>Methanosarcina</taxon>
    </lineage>
</organism>
<dbReference type="RefSeq" id="WP_015411343.1">
    <property type="nucleotide sequence ID" value="NZ_CP009509.1"/>
</dbReference>
<dbReference type="HOGENOM" id="CLU_179907_0_0_2"/>
<dbReference type="PATRIC" id="fig|1434117.4.peg.672"/>
<evidence type="ECO:0000313" key="3">
    <source>
        <dbReference type="Proteomes" id="UP000033058"/>
    </source>
</evidence>
<evidence type="ECO:0000313" key="2">
    <source>
        <dbReference type="EMBL" id="AKB39537.1"/>
    </source>
</evidence>
<dbReference type="InterPro" id="IPR037205">
    <property type="entry name" value="ChaB_sf"/>
</dbReference>
<protein>
    <submittedName>
        <fullName evidence="2">Cation transport regulator chaB</fullName>
    </submittedName>
</protein>
<gene>
    <name evidence="2" type="ORF">MSMAW_0546</name>
</gene>
<dbReference type="EMBL" id="CP009509">
    <property type="protein sequence ID" value="AKB39537.1"/>
    <property type="molecule type" value="Genomic_DNA"/>
</dbReference>
<dbReference type="GeneID" id="24850165"/>
<dbReference type="Pfam" id="PF06150">
    <property type="entry name" value="ChaB"/>
    <property type="match status" value="1"/>
</dbReference>
<reference evidence="2 3" key="1">
    <citation type="submission" date="2014-07" db="EMBL/GenBank/DDBJ databases">
        <title>Methanogenic archaea and the global carbon cycle.</title>
        <authorList>
            <person name="Henriksen J.R."/>
            <person name="Luke J."/>
            <person name="Reinhart S."/>
            <person name="Benedict M.N."/>
            <person name="Youngblut N.D."/>
            <person name="Metcalf M.E."/>
            <person name="Whitaker R.J."/>
            <person name="Metcalf W.W."/>
        </authorList>
    </citation>
    <scope>NUCLEOTIDE SEQUENCE [LARGE SCALE GENOMIC DNA]</scope>
    <source>
        <strain evidence="2 3">WWM610</strain>
    </source>
</reference>
<dbReference type="SUPFAM" id="SSF140376">
    <property type="entry name" value="ChaB-like"/>
    <property type="match status" value="1"/>
</dbReference>
<dbReference type="AlphaFoldDB" id="A0A0E3PV82"/>